<evidence type="ECO:0000313" key="3">
    <source>
        <dbReference type="Proteomes" id="UP000034264"/>
    </source>
</evidence>
<dbReference type="Proteomes" id="UP000034264">
    <property type="component" value="Unassembled WGS sequence"/>
</dbReference>
<feature type="transmembrane region" description="Helical" evidence="1">
    <location>
        <begin position="82"/>
        <end position="103"/>
    </location>
</feature>
<proteinExistence type="predicted"/>
<keyword evidence="1" id="KW-0812">Transmembrane</keyword>
<dbReference type="AlphaFoldDB" id="A0A0G1M3C8"/>
<name>A0A0G1M3C8_9BACT</name>
<evidence type="ECO:0000256" key="1">
    <source>
        <dbReference type="SAM" id="Phobius"/>
    </source>
</evidence>
<gene>
    <name evidence="2" type="ORF">UX05_C0009G0015</name>
</gene>
<keyword evidence="1" id="KW-0472">Membrane</keyword>
<reference evidence="2 3" key="1">
    <citation type="journal article" date="2015" name="Nature">
        <title>rRNA introns, odd ribosomes, and small enigmatic genomes across a large radiation of phyla.</title>
        <authorList>
            <person name="Brown C.T."/>
            <person name="Hug L.A."/>
            <person name="Thomas B.C."/>
            <person name="Sharon I."/>
            <person name="Castelle C.J."/>
            <person name="Singh A."/>
            <person name="Wilkins M.J."/>
            <person name="Williams K.H."/>
            <person name="Banfield J.F."/>
        </authorList>
    </citation>
    <scope>NUCLEOTIDE SEQUENCE [LARGE SCALE GENOMIC DNA]</scope>
</reference>
<evidence type="ECO:0000313" key="2">
    <source>
        <dbReference type="EMBL" id="KKU02679.1"/>
    </source>
</evidence>
<keyword evidence="1" id="KW-1133">Transmembrane helix</keyword>
<protein>
    <submittedName>
        <fullName evidence="2">Uncharacterized protein</fullName>
    </submittedName>
</protein>
<sequence length="117" mass="12374">MIFQFGAISDPFGPSGLNVTGLAGTASGSGLVIILNNLIKFVIVVAGLYTFWNLILAGYGFMSAGGEAKAIEKAWAKIWQSLMGLLVVAGSFVLAMIFGWLIFQDATVLIAPKIYTP</sequence>
<organism evidence="2 3">
    <name type="scientific">Candidatus Amesbacteria bacterium GW2011_GWC2_45_19</name>
    <dbReference type="NCBI Taxonomy" id="1618366"/>
    <lineage>
        <taxon>Bacteria</taxon>
        <taxon>Candidatus Amesiibacteriota</taxon>
    </lineage>
</organism>
<comment type="caution">
    <text evidence="2">The sequence shown here is derived from an EMBL/GenBank/DDBJ whole genome shotgun (WGS) entry which is preliminary data.</text>
</comment>
<dbReference type="EMBL" id="LCKS01000009">
    <property type="protein sequence ID" value="KKU02679.1"/>
    <property type="molecule type" value="Genomic_DNA"/>
</dbReference>
<feature type="transmembrane region" description="Helical" evidence="1">
    <location>
        <begin position="38"/>
        <end position="61"/>
    </location>
</feature>
<accession>A0A0G1M3C8</accession>